<dbReference type="SUPFAM" id="SSF55874">
    <property type="entry name" value="ATPase domain of HSP90 chaperone/DNA topoisomerase II/histidine kinase"/>
    <property type="match status" value="1"/>
</dbReference>
<keyword evidence="7" id="KW-0547">Nucleotide-binding</keyword>
<dbReference type="SMART" id="SM00387">
    <property type="entry name" value="HATPase_c"/>
    <property type="match status" value="1"/>
</dbReference>
<sequence length="500" mass="52593">MPFRGPVHWLAVAGVAVVLLVGVALGLSLARERPLETAAIGIFVGLAAAGVAVALVATYLIIAVVEPVRKTATIADHLAGGRLDPRLIETGLLEISRLGRSLNLLGASLGRSLDGLAQLVEAQTALRRVATLVARGTSPDEVFDAVTEELGRLIGADGANIVRYEPDGRAVIVSTWGWPGPLLPTGTRISLQGRSVSALVHRTGRAARMDTYADRSGPLAEFLHEEGIRSAVGAPVYVEGRLWGAVTASMTRDDPLPLDAEARLADYTELVATAIANAQARTDLVASRTRAVLATDQTRRKIERDLHDGVQQRLLSLGLELRVAQDSVPESLTALRAQLAAVATGLAAGLDDLREISRGIHPAILTDRGLSSAVKALARRSGVPVELDVQLEGRLPEVIEAAAYYIVAETLANAAKHAEASVVRVATAVQHNRLHLSVRDDGVGGADPTRGSGLIGISDRVEALGGTMALCSPVGEGTALEIQLPIQRPEQPGQQPVREN</sequence>
<dbReference type="Proteomes" id="UP001059617">
    <property type="component" value="Chromosome"/>
</dbReference>
<keyword evidence="10 12" id="KW-1133">Transmembrane helix</keyword>
<dbReference type="PANTHER" id="PTHR24421">
    <property type="entry name" value="NITRATE/NITRITE SENSOR PROTEIN NARX-RELATED"/>
    <property type="match status" value="1"/>
</dbReference>
<keyword evidence="11" id="KW-0902">Two-component regulatory system</keyword>
<dbReference type="Gene3D" id="3.30.565.10">
    <property type="entry name" value="Histidine kinase-like ATPase, C-terminal domain"/>
    <property type="match status" value="1"/>
</dbReference>
<evidence type="ECO:0000256" key="10">
    <source>
        <dbReference type="ARBA" id="ARBA00022989"/>
    </source>
</evidence>
<dbReference type="Pfam" id="PF01590">
    <property type="entry name" value="GAF"/>
    <property type="match status" value="1"/>
</dbReference>
<dbReference type="EC" id="2.7.13.3" evidence="3"/>
<dbReference type="SMART" id="SM00304">
    <property type="entry name" value="HAMP"/>
    <property type="match status" value="1"/>
</dbReference>
<comment type="catalytic activity">
    <reaction evidence="1">
        <text>ATP + protein L-histidine = ADP + protein N-phospho-L-histidine.</text>
        <dbReference type="EC" id="2.7.13.3"/>
    </reaction>
</comment>
<dbReference type="SMART" id="SM00065">
    <property type="entry name" value="GAF"/>
    <property type="match status" value="1"/>
</dbReference>
<evidence type="ECO:0000256" key="3">
    <source>
        <dbReference type="ARBA" id="ARBA00012438"/>
    </source>
</evidence>
<name>A0ABY5VYF9_9ACTN</name>
<dbReference type="InterPro" id="IPR011712">
    <property type="entry name" value="Sig_transdc_His_kin_sub3_dim/P"/>
</dbReference>
<organism evidence="14 15">
    <name type="scientific">Dactylosporangium fulvum</name>
    <dbReference type="NCBI Taxonomy" id="53359"/>
    <lineage>
        <taxon>Bacteria</taxon>
        <taxon>Bacillati</taxon>
        <taxon>Actinomycetota</taxon>
        <taxon>Actinomycetes</taxon>
        <taxon>Micromonosporales</taxon>
        <taxon>Micromonosporaceae</taxon>
        <taxon>Dactylosporangium</taxon>
    </lineage>
</organism>
<keyword evidence="6 12" id="KW-0812">Transmembrane</keyword>
<dbReference type="InterPro" id="IPR036890">
    <property type="entry name" value="HATPase_C_sf"/>
</dbReference>
<comment type="subcellular location">
    <subcellularLocation>
        <location evidence="2">Membrane</location>
    </subcellularLocation>
</comment>
<feature type="domain" description="HAMP" evidence="13">
    <location>
        <begin position="62"/>
        <end position="114"/>
    </location>
</feature>
<feature type="transmembrane region" description="Helical" evidence="12">
    <location>
        <begin position="39"/>
        <end position="62"/>
    </location>
</feature>
<evidence type="ECO:0000259" key="13">
    <source>
        <dbReference type="PROSITE" id="PS50885"/>
    </source>
</evidence>
<evidence type="ECO:0000256" key="11">
    <source>
        <dbReference type="ARBA" id="ARBA00023012"/>
    </source>
</evidence>
<proteinExistence type="predicted"/>
<dbReference type="CDD" id="cd16917">
    <property type="entry name" value="HATPase_UhpB-NarQ-NarX-like"/>
    <property type="match status" value="1"/>
</dbReference>
<evidence type="ECO:0000313" key="14">
    <source>
        <dbReference type="EMBL" id="UWP81901.1"/>
    </source>
</evidence>
<gene>
    <name evidence="14" type="ORF">Dfulv_43600</name>
</gene>
<dbReference type="InterPro" id="IPR003660">
    <property type="entry name" value="HAMP_dom"/>
</dbReference>
<keyword evidence="5" id="KW-0808">Transferase</keyword>
<evidence type="ECO:0000256" key="2">
    <source>
        <dbReference type="ARBA" id="ARBA00004370"/>
    </source>
</evidence>
<dbReference type="Pfam" id="PF02518">
    <property type="entry name" value="HATPase_c"/>
    <property type="match status" value="1"/>
</dbReference>
<evidence type="ECO:0000256" key="6">
    <source>
        <dbReference type="ARBA" id="ARBA00022692"/>
    </source>
</evidence>
<dbReference type="EMBL" id="CP073720">
    <property type="protein sequence ID" value="UWP81901.1"/>
    <property type="molecule type" value="Genomic_DNA"/>
</dbReference>
<dbReference type="InterPro" id="IPR050482">
    <property type="entry name" value="Sensor_HK_TwoCompSys"/>
</dbReference>
<dbReference type="PROSITE" id="PS50885">
    <property type="entry name" value="HAMP"/>
    <property type="match status" value="1"/>
</dbReference>
<evidence type="ECO:0000256" key="12">
    <source>
        <dbReference type="SAM" id="Phobius"/>
    </source>
</evidence>
<evidence type="ECO:0000256" key="4">
    <source>
        <dbReference type="ARBA" id="ARBA00022553"/>
    </source>
</evidence>
<dbReference type="RefSeq" id="WP_259859679.1">
    <property type="nucleotide sequence ID" value="NZ_BAAAST010000044.1"/>
</dbReference>
<dbReference type="Pfam" id="PF07730">
    <property type="entry name" value="HisKA_3"/>
    <property type="match status" value="1"/>
</dbReference>
<dbReference type="Gene3D" id="1.20.5.1930">
    <property type="match status" value="1"/>
</dbReference>
<keyword evidence="8 14" id="KW-0418">Kinase</keyword>
<keyword evidence="9" id="KW-0067">ATP-binding</keyword>
<keyword evidence="4" id="KW-0597">Phosphoprotein</keyword>
<keyword evidence="15" id="KW-1185">Reference proteome</keyword>
<protein>
    <recommendedName>
        <fullName evidence="3">histidine kinase</fullName>
        <ecNumber evidence="3">2.7.13.3</ecNumber>
    </recommendedName>
</protein>
<evidence type="ECO:0000313" key="15">
    <source>
        <dbReference type="Proteomes" id="UP001059617"/>
    </source>
</evidence>
<dbReference type="SUPFAM" id="SSF55781">
    <property type="entry name" value="GAF domain-like"/>
    <property type="match status" value="1"/>
</dbReference>
<dbReference type="InterPro" id="IPR029016">
    <property type="entry name" value="GAF-like_dom_sf"/>
</dbReference>
<evidence type="ECO:0000256" key="5">
    <source>
        <dbReference type="ARBA" id="ARBA00022679"/>
    </source>
</evidence>
<feature type="transmembrane region" description="Helical" evidence="12">
    <location>
        <begin position="6"/>
        <end position="27"/>
    </location>
</feature>
<dbReference type="InterPro" id="IPR003594">
    <property type="entry name" value="HATPase_dom"/>
</dbReference>
<keyword evidence="12" id="KW-0472">Membrane</keyword>
<dbReference type="PANTHER" id="PTHR24421:SF10">
    <property type="entry name" value="NITRATE_NITRITE SENSOR PROTEIN NARQ"/>
    <property type="match status" value="1"/>
</dbReference>
<evidence type="ECO:0000256" key="8">
    <source>
        <dbReference type="ARBA" id="ARBA00022777"/>
    </source>
</evidence>
<reference evidence="14" key="1">
    <citation type="submission" date="2021-04" db="EMBL/GenBank/DDBJ databases">
        <authorList>
            <person name="Hartkoorn R.C."/>
            <person name="Beaudoing E."/>
            <person name="Hot D."/>
        </authorList>
    </citation>
    <scope>NUCLEOTIDE SEQUENCE</scope>
    <source>
        <strain evidence="14">NRRL B-16292</strain>
    </source>
</reference>
<dbReference type="Gene3D" id="3.30.450.40">
    <property type="match status" value="1"/>
</dbReference>
<accession>A0ABY5VYF9</accession>
<reference evidence="14" key="2">
    <citation type="submission" date="2022-09" db="EMBL/GenBank/DDBJ databases">
        <title>Biosynthetic gene clusters of Dactylosporangioum fulvum.</title>
        <authorList>
            <person name="Caradec T."/>
        </authorList>
    </citation>
    <scope>NUCLEOTIDE SEQUENCE</scope>
    <source>
        <strain evidence="14">NRRL B-16292</strain>
    </source>
</reference>
<evidence type="ECO:0000256" key="7">
    <source>
        <dbReference type="ARBA" id="ARBA00022741"/>
    </source>
</evidence>
<evidence type="ECO:0000256" key="9">
    <source>
        <dbReference type="ARBA" id="ARBA00022840"/>
    </source>
</evidence>
<evidence type="ECO:0000256" key="1">
    <source>
        <dbReference type="ARBA" id="ARBA00000085"/>
    </source>
</evidence>
<dbReference type="GO" id="GO:0016301">
    <property type="term" value="F:kinase activity"/>
    <property type="evidence" value="ECO:0007669"/>
    <property type="project" value="UniProtKB-KW"/>
</dbReference>
<dbReference type="InterPro" id="IPR003018">
    <property type="entry name" value="GAF"/>
</dbReference>